<organism evidence="2 3">
    <name type="scientific">Dichomitus squalens</name>
    <dbReference type="NCBI Taxonomy" id="114155"/>
    <lineage>
        <taxon>Eukaryota</taxon>
        <taxon>Fungi</taxon>
        <taxon>Dikarya</taxon>
        <taxon>Basidiomycota</taxon>
        <taxon>Agaricomycotina</taxon>
        <taxon>Agaricomycetes</taxon>
        <taxon>Polyporales</taxon>
        <taxon>Polyporaceae</taxon>
        <taxon>Dichomitus</taxon>
    </lineage>
</organism>
<accession>A0A4Q9P964</accession>
<evidence type="ECO:0000256" key="1">
    <source>
        <dbReference type="SAM" id="MobiDB-lite"/>
    </source>
</evidence>
<proteinExistence type="predicted"/>
<name>A0A4Q9P964_9APHY</name>
<dbReference type="EMBL" id="ML145374">
    <property type="protein sequence ID" value="TBU51159.1"/>
    <property type="molecule type" value="Genomic_DNA"/>
</dbReference>
<evidence type="ECO:0000313" key="2">
    <source>
        <dbReference type="EMBL" id="TBU51159.1"/>
    </source>
</evidence>
<feature type="non-terminal residue" evidence="2">
    <location>
        <position position="191"/>
    </location>
</feature>
<protein>
    <submittedName>
        <fullName evidence="2">Uncharacterized protein</fullName>
    </submittedName>
</protein>
<dbReference type="AlphaFoldDB" id="A0A4Q9P964"/>
<gene>
    <name evidence="2" type="ORF">BD310DRAFT_785708</name>
</gene>
<reference evidence="2 3" key="1">
    <citation type="submission" date="2019-01" db="EMBL/GenBank/DDBJ databases">
        <title>Draft genome sequences of three monokaryotic isolates of the white-rot basidiomycete fungus Dichomitus squalens.</title>
        <authorList>
            <consortium name="DOE Joint Genome Institute"/>
            <person name="Lopez S.C."/>
            <person name="Andreopoulos B."/>
            <person name="Pangilinan J."/>
            <person name="Lipzen A."/>
            <person name="Riley R."/>
            <person name="Ahrendt S."/>
            <person name="Ng V."/>
            <person name="Barry K."/>
            <person name="Daum C."/>
            <person name="Grigoriev I.V."/>
            <person name="Hilden K.S."/>
            <person name="Makela M.R."/>
            <person name="de Vries R.P."/>
        </authorList>
    </citation>
    <scope>NUCLEOTIDE SEQUENCE [LARGE SCALE GENOMIC DNA]</scope>
    <source>
        <strain evidence="2 3">CBS 464.89</strain>
    </source>
</reference>
<feature type="compositionally biased region" description="Polar residues" evidence="1">
    <location>
        <begin position="150"/>
        <end position="161"/>
    </location>
</feature>
<dbReference type="Proteomes" id="UP000292082">
    <property type="component" value="Unassembled WGS sequence"/>
</dbReference>
<feature type="region of interest" description="Disordered" evidence="1">
    <location>
        <begin position="82"/>
        <end position="109"/>
    </location>
</feature>
<feature type="compositionally biased region" description="Polar residues" evidence="1">
    <location>
        <begin position="123"/>
        <end position="132"/>
    </location>
</feature>
<keyword evidence="3" id="KW-1185">Reference proteome</keyword>
<sequence length="191" mass="20607">MFPSNPPPEDAPARTQLTYSLLRLALLSAREAYYLESTDTGLADPLDDTSAGQLFLDLDRKFGDVCGHLLDASNLGEILEDICPPSDEDPISHNQPPMKPPSHDLSSVSLPSCAVSPVYPGRANQSLVSPSNLRPPEAPMGHTTMRPPTVAQSRSIVSSSTQHRKRKSNTSHDRTPGPSAPLPTFRSSGWV</sequence>
<evidence type="ECO:0000313" key="3">
    <source>
        <dbReference type="Proteomes" id="UP000292082"/>
    </source>
</evidence>
<feature type="region of interest" description="Disordered" evidence="1">
    <location>
        <begin position="122"/>
        <end position="191"/>
    </location>
</feature>